<proteinExistence type="predicted"/>
<dbReference type="Proteomes" id="UP000234681">
    <property type="component" value="Chromosome 20"/>
</dbReference>
<reference evidence="3" key="1">
    <citation type="submission" date="2005-09" db="EMBL/GenBank/DDBJ databases">
        <authorList>
            <person name="Mural R.J."/>
            <person name="Li P.W."/>
            <person name="Adams M.D."/>
            <person name="Amanatides P.G."/>
            <person name="Baden-Tillson H."/>
            <person name="Barnstead M."/>
            <person name="Chin S.H."/>
            <person name="Dew I."/>
            <person name="Evans C.A."/>
            <person name="Ferriera S."/>
            <person name="Flanigan M."/>
            <person name="Fosler C."/>
            <person name="Glodek A."/>
            <person name="Gu Z."/>
            <person name="Holt R.A."/>
            <person name="Jennings D."/>
            <person name="Kraft C.L."/>
            <person name="Lu F."/>
            <person name="Nguyen T."/>
            <person name="Nusskern D.R."/>
            <person name="Pfannkoch C.M."/>
            <person name="Sitter C."/>
            <person name="Sutton G.G."/>
            <person name="Venter J.C."/>
            <person name="Wang Z."/>
            <person name="Woodage T."/>
            <person name="Zheng X.H."/>
            <person name="Zhong F."/>
        </authorList>
    </citation>
    <scope>NUCLEOTIDE SEQUENCE [LARGE SCALE GENOMIC DNA]</scope>
    <source>
        <strain>BN</strain>
        <strain evidence="3">Sprague-Dawley</strain>
    </source>
</reference>
<gene>
    <name evidence="2" type="ORF">rCG_61104</name>
</gene>
<accession>A6JKN2</accession>
<evidence type="ECO:0000313" key="2">
    <source>
        <dbReference type="EMBL" id="EDL97248.1"/>
    </source>
</evidence>
<name>A6JKN2_RAT</name>
<evidence type="ECO:0000313" key="3">
    <source>
        <dbReference type="Proteomes" id="UP000234681"/>
    </source>
</evidence>
<feature type="region of interest" description="Disordered" evidence="1">
    <location>
        <begin position="32"/>
        <end position="51"/>
    </location>
</feature>
<protein>
    <submittedName>
        <fullName evidence="2">RCG61104</fullName>
    </submittedName>
</protein>
<evidence type="ECO:0000256" key="1">
    <source>
        <dbReference type="SAM" id="MobiDB-lite"/>
    </source>
</evidence>
<organism evidence="2 3">
    <name type="scientific">Rattus norvegicus</name>
    <name type="common">Rat</name>
    <dbReference type="NCBI Taxonomy" id="10116"/>
    <lineage>
        <taxon>Eukaryota</taxon>
        <taxon>Metazoa</taxon>
        <taxon>Chordata</taxon>
        <taxon>Craniata</taxon>
        <taxon>Vertebrata</taxon>
        <taxon>Euteleostomi</taxon>
        <taxon>Mammalia</taxon>
        <taxon>Eutheria</taxon>
        <taxon>Euarchontoglires</taxon>
        <taxon>Glires</taxon>
        <taxon>Rodentia</taxon>
        <taxon>Myomorpha</taxon>
        <taxon>Muroidea</taxon>
        <taxon>Muridae</taxon>
        <taxon>Murinae</taxon>
        <taxon>Rattus</taxon>
    </lineage>
</organism>
<dbReference type="EMBL" id="CH473988">
    <property type="protein sequence ID" value="EDL97248.1"/>
    <property type="molecule type" value="Genomic_DNA"/>
</dbReference>
<sequence length="51" mass="5775">MAASSFRIFCKASLLASLWRRLILKQIQADHIPSGRPHFPPLPLEDHASHL</sequence>
<dbReference type="AlphaFoldDB" id="A6JKN2"/>